<evidence type="ECO:0000256" key="1">
    <source>
        <dbReference type="ARBA" id="ARBA00022679"/>
    </source>
</evidence>
<feature type="binding site" evidence="9">
    <location>
        <position position="238"/>
    </location>
    <ligand>
        <name>substrate</name>
    </ligand>
</feature>
<evidence type="ECO:0000256" key="3">
    <source>
        <dbReference type="ARBA" id="ARBA00022741"/>
    </source>
</evidence>
<dbReference type="InterPro" id="IPR011611">
    <property type="entry name" value="PfkB_dom"/>
</dbReference>
<dbReference type="Pfam" id="PF00294">
    <property type="entry name" value="PfkB"/>
    <property type="match status" value="1"/>
</dbReference>
<evidence type="ECO:0000256" key="5">
    <source>
        <dbReference type="ARBA" id="ARBA00022840"/>
    </source>
</evidence>
<keyword evidence="12" id="KW-1185">Reference proteome</keyword>
<dbReference type="InterPro" id="IPR029056">
    <property type="entry name" value="Ribokinase-like"/>
</dbReference>
<evidence type="ECO:0000256" key="7">
    <source>
        <dbReference type="ARBA" id="ARBA00022958"/>
    </source>
</evidence>
<evidence type="ECO:0000256" key="9">
    <source>
        <dbReference type="HAMAP-Rule" id="MF_01987"/>
    </source>
</evidence>
<feature type="binding site" evidence="9">
    <location>
        <position position="234"/>
    </location>
    <ligand>
        <name>K(+)</name>
        <dbReference type="ChEBI" id="CHEBI:29103"/>
    </ligand>
</feature>
<feature type="domain" description="Carbohydrate kinase PfkB" evidence="10">
    <location>
        <begin position="3"/>
        <end position="276"/>
    </location>
</feature>
<accession>A0ABY8QWW5</accession>
<feature type="binding site" evidence="9">
    <location>
        <position position="232"/>
    </location>
    <ligand>
        <name>K(+)</name>
        <dbReference type="ChEBI" id="CHEBI:29103"/>
    </ligand>
</feature>
<keyword evidence="4 9" id="KW-0418">Kinase</keyword>
<feature type="binding site" evidence="9">
    <location>
        <position position="183"/>
    </location>
    <ligand>
        <name>ATP</name>
        <dbReference type="ChEBI" id="CHEBI:30616"/>
    </ligand>
</feature>
<keyword evidence="7 9" id="KW-0630">Potassium</keyword>
<evidence type="ECO:0000256" key="4">
    <source>
        <dbReference type="ARBA" id="ARBA00022777"/>
    </source>
</evidence>
<reference evidence="11 12" key="1">
    <citation type="submission" date="2023-05" db="EMBL/GenBank/DDBJ databases">
        <title>Lithophilousrod everest ZFBP1038 complete genpme.</title>
        <authorList>
            <person name="Tian M."/>
        </authorList>
    </citation>
    <scope>NUCLEOTIDE SEQUENCE [LARGE SCALE GENOMIC DNA]</scope>
    <source>
        <strain evidence="11 12">ZFBP1038</strain>
    </source>
</reference>
<keyword evidence="8 9" id="KW-0119">Carbohydrate metabolism</keyword>
<feature type="binding site" evidence="9">
    <location>
        <position position="268"/>
    </location>
    <ligand>
        <name>K(+)</name>
        <dbReference type="ChEBI" id="CHEBI:29103"/>
    </ligand>
</feature>
<keyword evidence="1 9" id="KW-0808">Transferase</keyword>
<comment type="subcellular location">
    <subcellularLocation>
        <location evidence="9">Cytoplasm</location>
    </subcellularLocation>
</comment>
<feature type="binding site" evidence="9">
    <location>
        <position position="273"/>
    </location>
    <ligand>
        <name>K(+)</name>
        <dbReference type="ChEBI" id="CHEBI:29103"/>
    </ligand>
</feature>
<keyword evidence="6 9" id="KW-0460">Magnesium</keyword>
<dbReference type="HAMAP" id="MF_01987">
    <property type="entry name" value="Ribokinase"/>
    <property type="match status" value="1"/>
</dbReference>
<dbReference type="EMBL" id="CP090958">
    <property type="protein sequence ID" value="WGW12916.1"/>
    <property type="molecule type" value="Genomic_DNA"/>
</dbReference>
<dbReference type="PANTHER" id="PTHR10584">
    <property type="entry name" value="SUGAR KINASE"/>
    <property type="match status" value="1"/>
</dbReference>
<feature type="binding site" evidence="9">
    <location>
        <position position="139"/>
    </location>
    <ligand>
        <name>substrate</name>
    </ligand>
</feature>
<feature type="binding site" evidence="9">
    <location>
        <begin position="210"/>
        <end position="215"/>
    </location>
    <ligand>
        <name>ATP</name>
        <dbReference type="ChEBI" id="CHEBI:30616"/>
    </ligand>
</feature>
<proteinExistence type="inferred from homology"/>
<feature type="binding site" evidence="9">
    <location>
        <begin position="39"/>
        <end position="43"/>
    </location>
    <ligand>
        <name>substrate</name>
    </ligand>
</feature>
<dbReference type="RefSeq" id="WP_349639724.1">
    <property type="nucleotide sequence ID" value="NZ_CP090958.1"/>
</dbReference>
<dbReference type="CDD" id="cd01174">
    <property type="entry name" value="ribokinase"/>
    <property type="match status" value="1"/>
</dbReference>
<gene>
    <name evidence="9" type="primary">rbsK</name>
    <name evidence="11" type="ORF">LWF01_03850</name>
</gene>
<dbReference type="InterPro" id="IPR002139">
    <property type="entry name" value="Ribo/fructo_kinase"/>
</dbReference>
<comment type="catalytic activity">
    <reaction evidence="9">
        <text>D-ribose + ATP = D-ribose 5-phosphate + ADP + H(+)</text>
        <dbReference type="Rhea" id="RHEA:13697"/>
        <dbReference type="ChEBI" id="CHEBI:15378"/>
        <dbReference type="ChEBI" id="CHEBI:30616"/>
        <dbReference type="ChEBI" id="CHEBI:47013"/>
        <dbReference type="ChEBI" id="CHEBI:78346"/>
        <dbReference type="ChEBI" id="CHEBI:456216"/>
        <dbReference type="EC" id="2.7.1.15"/>
    </reaction>
</comment>
<feature type="active site" description="Proton acceptor" evidence="9">
    <location>
        <position position="238"/>
    </location>
</feature>
<organism evidence="11 12">
    <name type="scientific">Saxibacter everestensis</name>
    <dbReference type="NCBI Taxonomy" id="2909229"/>
    <lineage>
        <taxon>Bacteria</taxon>
        <taxon>Bacillati</taxon>
        <taxon>Actinomycetota</taxon>
        <taxon>Actinomycetes</taxon>
        <taxon>Micrococcales</taxon>
        <taxon>Brevibacteriaceae</taxon>
        <taxon>Saxibacter</taxon>
    </lineage>
</organism>
<dbReference type="GO" id="GO:0004747">
    <property type="term" value="F:ribokinase activity"/>
    <property type="evidence" value="ECO:0007669"/>
    <property type="project" value="UniProtKB-EC"/>
</dbReference>
<keyword evidence="5 9" id="KW-0067">ATP-binding</keyword>
<keyword evidence="2 9" id="KW-0479">Metal-binding</keyword>
<keyword evidence="3 9" id="KW-0547">Nucleotide-binding</keyword>
<dbReference type="PANTHER" id="PTHR10584:SF166">
    <property type="entry name" value="RIBOKINASE"/>
    <property type="match status" value="1"/>
</dbReference>
<feature type="binding site" evidence="9">
    <location>
        <begin position="237"/>
        <end position="238"/>
    </location>
    <ligand>
        <name>ATP</name>
        <dbReference type="ChEBI" id="CHEBI:30616"/>
    </ligand>
</feature>
<comment type="activity regulation">
    <text evidence="9">Activated by a monovalent cation that binds near, but not in, the active site. The most likely occupant of the site in vivo is potassium. Ion binding induces a conformational change that may alter substrate affinity.</text>
</comment>
<comment type="similarity">
    <text evidence="9">Belongs to the carbohydrate kinase PfkB family. Ribokinase subfamily.</text>
</comment>
<dbReference type="Proteomes" id="UP001209083">
    <property type="component" value="Chromosome"/>
</dbReference>
<evidence type="ECO:0000313" key="11">
    <source>
        <dbReference type="EMBL" id="WGW12916.1"/>
    </source>
</evidence>
<keyword evidence="9" id="KW-0963">Cytoplasm</keyword>
<name>A0ABY8QWW5_9MICO</name>
<dbReference type="EC" id="2.7.1.15" evidence="9"/>
<comment type="subunit">
    <text evidence="9">Homodimer.</text>
</comment>
<comment type="caution">
    <text evidence="9">Lacks conserved residue(s) required for the propagation of feature annotation.</text>
</comment>
<dbReference type="PRINTS" id="PR00990">
    <property type="entry name" value="RIBOKINASE"/>
</dbReference>
<evidence type="ECO:0000313" key="12">
    <source>
        <dbReference type="Proteomes" id="UP001209083"/>
    </source>
</evidence>
<sequence length="278" mass="28356">MGTVAVLGSLNIDLVTTVDRHPRPGETVLGEDLTRVFGGKGANQAIAAAAMGAQVMMIGRVGDDDEGARYIERLKEFGVATDSVVVTPGHATGHALIPVSRDGENSIIVIGGANLQLTEEDLAPLDALGEGDVLLTVLEVPLPVVEAAVRRATSRGVRVVINVSPYAELAAEVLAAADPLIVNEHEARLLEESGVARSAQQYGGLSVLTTLGAEGARWKDISVPADKVSAVDTTGAGDAFCGALGAALAAGSDKRTAMEAATAAAAVAVQRRGAQPEP</sequence>
<comment type="cofactor">
    <cofactor evidence="9">
        <name>Mg(2+)</name>
        <dbReference type="ChEBI" id="CHEBI:18420"/>
    </cofactor>
    <text evidence="9">Requires a divalent cation, most likely magnesium in vivo, as an electrophilic catalyst to aid phosphoryl group transfer. It is the chelate of the metal and the nucleotide that is the actual substrate.</text>
</comment>
<dbReference type="Gene3D" id="3.40.1190.20">
    <property type="match status" value="1"/>
</dbReference>
<protein>
    <recommendedName>
        <fullName evidence="9">Ribokinase</fullName>
        <shortName evidence="9">RK</shortName>
        <ecNumber evidence="9">2.7.1.15</ecNumber>
    </recommendedName>
</protein>
<evidence type="ECO:0000259" key="10">
    <source>
        <dbReference type="Pfam" id="PF00294"/>
    </source>
</evidence>
<comment type="pathway">
    <text evidence="9">Carbohydrate metabolism; D-ribose degradation; D-ribose 5-phosphate from beta-D-ribopyranose: step 2/2.</text>
</comment>
<dbReference type="SUPFAM" id="SSF53613">
    <property type="entry name" value="Ribokinase-like"/>
    <property type="match status" value="1"/>
</dbReference>
<evidence type="ECO:0000256" key="2">
    <source>
        <dbReference type="ARBA" id="ARBA00022723"/>
    </source>
</evidence>
<feature type="binding site" evidence="9">
    <location>
        <begin position="11"/>
        <end position="13"/>
    </location>
    <ligand>
        <name>substrate</name>
    </ligand>
</feature>
<evidence type="ECO:0000256" key="8">
    <source>
        <dbReference type="ARBA" id="ARBA00023277"/>
    </source>
</evidence>
<feature type="binding site" evidence="9">
    <location>
        <position position="271"/>
    </location>
    <ligand>
        <name>K(+)</name>
        <dbReference type="ChEBI" id="CHEBI:29103"/>
    </ligand>
</feature>
<comment type="function">
    <text evidence="9">Catalyzes the phosphorylation of ribose at O-5 in a reaction requiring ATP and magnesium. The resulting D-ribose-5-phosphate can then be used either for sythesis of nucleotides, histidine, and tryptophan, or as a component of the pentose phosphate pathway.</text>
</comment>
<evidence type="ECO:0000256" key="6">
    <source>
        <dbReference type="ARBA" id="ARBA00022842"/>
    </source>
</evidence>
<dbReference type="InterPro" id="IPR011877">
    <property type="entry name" value="Ribokinase"/>
</dbReference>